<organism evidence="2 3">
    <name type="scientific">Candidatus Neomicrothrix subdominans</name>
    <dbReference type="NCBI Taxonomy" id="2954438"/>
    <lineage>
        <taxon>Bacteria</taxon>
        <taxon>Bacillati</taxon>
        <taxon>Actinomycetota</taxon>
        <taxon>Acidimicrobiia</taxon>
        <taxon>Acidimicrobiales</taxon>
        <taxon>Microthrixaceae</taxon>
        <taxon>Candidatus Neomicrothrix</taxon>
    </lineage>
</organism>
<accession>A0A936TDX5</accession>
<comment type="caution">
    <text evidence="2">The sequence shown here is derived from an EMBL/GenBank/DDBJ whole genome shotgun (WGS) entry which is preliminary data.</text>
</comment>
<gene>
    <name evidence="2" type="ORF">IPN02_13600</name>
</gene>
<name>A0A936TDX5_9ACTN</name>
<proteinExistence type="predicted"/>
<reference evidence="2 3" key="1">
    <citation type="submission" date="2020-10" db="EMBL/GenBank/DDBJ databases">
        <title>Connecting structure to function with the recovery of over 1000 high-quality activated sludge metagenome-assembled genomes encoding full-length rRNA genes using long-read sequencing.</title>
        <authorList>
            <person name="Singleton C.M."/>
            <person name="Petriglieri F."/>
            <person name="Kristensen J.M."/>
            <person name="Kirkegaard R.H."/>
            <person name="Michaelsen T.Y."/>
            <person name="Andersen M.H."/>
            <person name="Karst S.M."/>
            <person name="Dueholm M.S."/>
            <person name="Nielsen P.H."/>
            <person name="Albertsen M."/>
        </authorList>
    </citation>
    <scope>NUCLEOTIDE SEQUENCE [LARGE SCALE GENOMIC DNA]</scope>
    <source>
        <strain evidence="2">Lyne_18-Q3-R50-59_MAXAC.006</strain>
    </source>
</reference>
<sequence length="93" mass="9849">MVTRSKSNRRRNKRKKPVDLWRPVPTLPDPEPISVEGDPTALVRSLGNPPLPGQNKVAEHYLAAVAERASGMAEALAAASGLLAQPDDGNGGD</sequence>
<protein>
    <submittedName>
        <fullName evidence="2">Uncharacterized protein</fullName>
    </submittedName>
</protein>
<evidence type="ECO:0000313" key="2">
    <source>
        <dbReference type="EMBL" id="MBK9297838.1"/>
    </source>
</evidence>
<feature type="compositionally biased region" description="Basic residues" evidence="1">
    <location>
        <begin position="1"/>
        <end position="16"/>
    </location>
</feature>
<evidence type="ECO:0000256" key="1">
    <source>
        <dbReference type="SAM" id="MobiDB-lite"/>
    </source>
</evidence>
<feature type="region of interest" description="Disordered" evidence="1">
    <location>
        <begin position="1"/>
        <end position="38"/>
    </location>
</feature>
<dbReference type="EMBL" id="JADJZA010000007">
    <property type="protein sequence ID" value="MBK9297838.1"/>
    <property type="molecule type" value="Genomic_DNA"/>
</dbReference>
<dbReference type="Proteomes" id="UP000727993">
    <property type="component" value="Unassembled WGS sequence"/>
</dbReference>
<dbReference type="AlphaFoldDB" id="A0A936TDX5"/>
<evidence type="ECO:0000313" key="3">
    <source>
        <dbReference type="Proteomes" id="UP000727993"/>
    </source>
</evidence>